<gene>
    <name evidence="12 15" type="primary">thrB</name>
    <name evidence="15" type="ORF">NCTC12410_00796</name>
</gene>
<feature type="domain" description="GHMP kinase N-terminal" evidence="13">
    <location>
        <begin position="55"/>
        <end position="137"/>
    </location>
</feature>
<dbReference type="GO" id="GO:0005524">
    <property type="term" value="F:ATP binding"/>
    <property type="evidence" value="ECO:0007669"/>
    <property type="project" value="UniProtKB-UniRule"/>
</dbReference>
<dbReference type="OrthoDB" id="9769912at2"/>
<dbReference type="SUPFAM" id="SSF55060">
    <property type="entry name" value="GHMP Kinase, C-terminal domain"/>
    <property type="match status" value="1"/>
</dbReference>
<dbReference type="PANTHER" id="PTHR20861">
    <property type="entry name" value="HOMOSERINE/4-DIPHOSPHOCYTIDYL-2-C-METHYL-D-ERYTHRITOL KINASE"/>
    <property type="match status" value="1"/>
</dbReference>
<evidence type="ECO:0000256" key="4">
    <source>
        <dbReference type="ARBA" id="ARBA00017858"/>
    </source>
</evidence>
<comment type="subcellular location">
    <subcellularLocation>
        <location evidence="12">Cytoplasm</location>
    </subcellularLocation>
</comment>
<evidence type="ECO:0000256" key="2">
    <source>
        <dbReference type="ARBA" id="ARBA00007370"/>
    </source>
</evidence>
<evidence type="ECO:0000256" key="6">
    <source>
        <dbReference type="ARBA" id="ARBA00022679"/>
    </source>
</evidence>
<evidence type="ECO:0000259" key="13">
    <source>
        <dbReference type="Pfam" id="PF00288"/>
    </source>
</evidence>
<evidence type="ECO:0000256" key="1">
    <source>
        <dbReference type="ARBA" id="ARBA00005015"/>
    </source>
</evidence>
<keyword evidence="6 12" id="KW-0808">Transferase</keyword>
<dbReference type="EMBL" id="UGHV01000001">
    <property type="protein sequence ID" value="STO96977.1"/>
    <property type="molecule type" value="Genomic_DNA"/>
</dbReference>
<dbReference type="InterPro" id="IPR006203">
    <property type="entry name" value="GHMP_knse_ATP-bd_CS"/>
</dbReference>
<dbReference type="EC" id="2.7.1.39" evidence="3 12"/>
<dbReference type="Gene3D" id="3.30.230.10">
    <property type="match status" value="1"/>
</dbReference>
<keyword evidence="9 12" id="KW-0418">Kinase</keyword>
<evidence type="ECO:0000256" key="10">
    <source>
        <dbReference type="ARBA" id="ARBA00022840"/>
    </source>
</evidence>
<evidence type="ECO:0000256" key="12">
    <source>
        <dbReference type="HAMAP-Rule" id="MF_00384"/>
    </source>
</evidence>
<evidence type="ECO:0000259" key="14">
    <source>
        <dbReference type="Pfam" id="PF08544"/>
    </source>
</evidence>
<keyword evidence="5 12" id="KW-0028">Amino-acid biosynthesis</keyword>
<keyword evidence="12" id="KW-0963">Cytoplasm</keyword>
<reference evidence="15 16" key="1">
    <citation type="submission" date="2018-06" db="EMBL/GenBank/DDBJ databases">
        <authorList>
            <consortium name="Pathogen Informatics"/>
            <person name="Doyle S."/>
        </authorList>
    </citation>
    <scope>NUCLEOTIDE SEQUENCE [LARGE SCALE GENOMIC DNA]</scope>
    <source>
        <strain evidence="15 16">NCTC12410</strain>
    </source>
</reference>
<accession>A0A377J3A0</accession>
<comment type="similarity">
    <text evidence="2 12">Belongs to the GHMP kinase family. Homoserine kinase subfamily.</text>
</comment>
<keyword evidence="8 12" id="KW-0547">Nucleotide-binding</keyword>
<evidence type="ECO:0000256" key="3">
    <source>
        <dbReference type="ARBA" id="ARBA00012078"/>
    </source>
</evidence>
<dbReference type="Pfam" id="PF00288">
    <property type="entry name" value="GHMP_kinases_N"/>
    <property type="match status" value="1"/>
</dbReference>
<name>A0A377J3A0_9HELI</name>
<evidence type="ECO:0000256" key="5">
    <source>
        <dbReference type="ARBA" id="ARBA00022605"/>
    </source>
</evidence>
<evidence type="ECO:0000313" key="15">
    <source>
        <dbReference type="EMBL" id="STO96977.1"/>
    </source>
</evidence>
<comment type="pathway">
    <text evidence="1 12">Amino-acid biosynthesis; L-threonine biosynthesis; L-threonine from L-aspartate: step 4/5.</text>
</comment>
<dbReference type="GO" id="GO:0004413">
    <property type="term" value="F:homoserine kinase activity"/>
    <property type="evidence" value="ECO:0007669"/>
    <property type="project" value="UniProtKB-UniRule"/>
</dbReference>
<dbReference type="InterPro" id="IPR036554">
    <property type="entry name" value="GHMP_kinase_C_sf"/>
</dbReference>
<dbReference type="RefSeq" id="WP_115011262.1">
    <property type="nucleotide sequence ID" value="NZ_UGHV01000001.1"/>
</dbReference>
<dbReference type="PROSITE" id="PS00627">
    <property type="entry name" value="GHMP_KINASES_ATP"/>
    <property type="match status" value="1"/>
</dbReference>
<dbReference type="SUPFAM" id="SSF54211">
    <property type="entry name" value="Ribosomal protein S5 domain 2-like"/>
    <property type="match status" value="1"/>
</dbReference>
<feature type="binding site" evidence="12">
    <location>
        <begin position="84"/>
        <end position="94"/>
    </location>
    <ligand>
        <name>ATP</name>
        <dbReference type="ChEBI" id="CHEBI:30616"/>
    </ligand>
</feature>
<dbReference type="Gene3D" id="3.30.70.890">
    <property type="entry name" value="GHMP kinase, C-terminal domain"/>
    <property type="match status" value="1"/>
</dbReference>
<dbReference type="Pfam" id="PF08544">
    <property type="entry name" value="GHMP_kinases_C"/>
    <property type="match status" value="1"/>
</dbReference>
<dbReference type="NCBIfam" id="TIGR00191">
    <property type="entry name" value="thrB"/>
    <property type="match status" value="1"/>
</dbReference>
<protein>
    <recommendedName>
        <fullName evidence="4 12">Homoserine kinase</fullName>
        <shortName evidence="12">HK</shortName>
        <shortName evidence="12">HSK</shortName>
        <ecNumber evidence="3 12">2.7.1.39</ecNumber>
    </recommendedName>
</protein>
<dbReference type="GO" id="GO:0009088">
    <property type="term" value="P:threonine biosynthetic process"/>
    <property type="evidence" value="ECO:0007669"/>
    <property type="project" value="UniProtKB-UniRule"/>
</dbReference>
<evidence type="ECO:0000256" key="11">
    <source>
        <dbReference type="ARBA" id="ARBA00049375"/>
    </source>
</evidence>
<keyword evidence="7 12" id="KW-0791">Threonine biosynthesis</keyword>
<evidence type="ECO:0000256" key="7">
    <source>
        <dbReference type="ARBA" id="ARBA00022697"/>
    </source>
</evidence>
<organism evidence="15 16">
    <name type="scientific">Helicobacter canis</name>
    <dbReference type="NCBI Taxonomy" id="29419"/>
    <lineage>
        <taxon>Bacteria</taxon>
        <taxon>Pseudomonadati</taxon>
        <taxon>Campylobacterota</taxon>
        <taxon>Epsilonproteobacteria</taxon>
        <taxon>Campylobacterales</taxon>
        <taxon>Helicobacteraceae</taxon>
        <taxon>Helicobacter</taxon>
    </lineage>
</organism>
<dbReference type="InterPro" id="IPR020568">
    <property type="entry name" value="Ribosomal_Su5_D2-typ_SF"/>
</dbReference>
<dbReference type="InterPro" id="IPR000870">
    <property type="entry name" value="Homoserine_kinase"/>
</dbReference>
<dbReference type="HAMAP" id="MF_00384">
    <property type="entry name" value="Homoser_kinase"/>
    <property type="match status" value="1"/>
</dbReference>
<comment type="function">
    <text evidence="12">Catalyzes the ATP-dependent phosphorylation of L-homoserine to L-homoserine phosphate.</text>
</comment>
<dbReference type="InterPro" id="IPR013750">
    <property type="entry name" value="GHMP_kinase_C_dom"/>
</dbReference>
<dbReference type="PRINTS" id="PR00958">
    <property type="entry name" value="HOMSERKINASE"/>
</dbReference>
<dbReference type="PANTHER" id="PTHR20861:SF1">
    <property type="entry name" value="HOMOSERINE KINASE"/>
    <property type="match status" value="1"/>
</dbReference>
<dbReference type="Proteomes" id="UP000254841">
    <property type="component" value="Unassembled WGS sequence"/>
</dbReference>
<dbReference type="InterPro" id="IPR006204">
    <property type="entry name" value="GHMP_kinase_N_dom"/>
</dbReference>
<dbReference type="AlphaFoldDB" id="A0A377J3A0"/>
<dbReference type="GO" id="GO:0005737">
    <property type="term" value="C:cytoplasm"/>
    <property type="evidence" value="ECO:0007669"/>
    <property type="project" value="UniProtKB-SubCell"/>
</dbReference>
<evidence type="ECO:0000256" key="8">
    <source>
        <dbReference type="ARBA" id="ARBA00022741"/>
    </source>
</evidence>
<evidence type="ECO:0000313" key="16">
    <source>
        <dbReference type="Proteomes" id="UP000254841"/>
    </source>
</evidence>
<comment type="catalytic activity">
    <reaction evidence="11 12">
        <text>L-homoserine + ATP = O-phospho-L-homoserine + ADP + H(+)</text>
        <dbReference type="Rhea" id="RHEA:13985"/>
        <dbReference type="ChEBI" id="CHEBI:15378"/>
        <dbReference type="ChEBI" id="CHEBI:30616"/>
        <dbReference type="ChEBI" id="CHEBI:57476"/>
        <dbReference type="ChEBI" id="CHEBI:57590"/>
        <dbReference type="ChEBI" id="CHEBI:456216"/>
        <dbReference type="EC" id="2.7.1.39"/>
    </reaction>
</comment>
<proteinExistence type="inferred from homology"/>
<feature type="domain" description="GHMP kinase C-terminal" evidence="14">
    <location>
        <begin position="212"/>
        <end position="278"/>
    </location>
</feature>
<dbReference type="UniPathway" id="UPA00050">
    <property type="reaction ID" value="UER00064"/>
</dbReference>
<dbReference type="InterPro" id="IPR014721">
    <property type="entry name" value="Ribsml_uS5_D2-typ_fold_subgr"/>
</dbReference>
<dbReference type="PIRSF" id="PIRSF000676">
    <property type="entry name" value="Homoser_kin"/>
    <property type="match status" value="1"/>
</dbReference>
<keyword evidence="10 12" id="KW-0067">ATP-binding</keyword>
<sequence>MILSVPATSANLGPGLDVLGLSLDFRNEFHITRARESSVEIYGEGQGVQRFLADNMFVKIFRKTLEHLGVDEREFRFEFFNKIPVSRGMGSSSAVIVGAIAAAHKVANLPINKQDILEQALVYEPHPDNIAPAAFGGFTISMLGGRVDSRKVSVITHTMPAYLRAVMVIPNRSISTKYSRQSLPKKYSSQDVIYNMSHTSVLSAAIMQEKWDLLRLASRDKLHQERRMRQYPVLFSVQKCALENGALMSTLSGSGSSFFNLCLEGDMSRLLQALQDRFQHFRVIPMRLDNDGLIFSDEKI</sequence>
<evidence type="ECO:0000256" key="9">
    <source>
        <dbReference type="ARBA" id="ARBA00022777"/>
    </source>
</evidence>